<comment type="caution">
    <text evidence="2">The sequence shown here is derived from an EMBL/GenBank/DDBJ whole genome shotgun (WGS) entry which is preliminary data.</text>
</comment>
<name>A0A7X6D3K1_9ACTN</name>
<evidence type="ECO:0000259" key="1">
    <source>
        <dbReference type="Pfam" id="PF16571"/>
    </source>
</evidence>
<dbReference type="Pfam" id="PF16571">
    <property type="entry name" value="FBP_C"/>
    <property type="match status" value="1"/>
</dbReference>
<protein>
    <submittedName>
        <fullName evidence="2">FBP domain-containing protein</fullName>
    </submittedName>
</protein>
<feature type="domain" description="Elongation factor G-binding protein C-terminal treble-clef zinc-finger" evidence="1">
    <location>
        <begin position="8"/>
        <end position="161"/>
    </location>
</feature>
<dbReference type="EMBL" id="JAAVJD010000164">
    <property type="protein sequence ID" value="NJQ07482.1"/>
    <property type="molecule type" value="Genomic_DNA"/>
</dbReference>
<reference evidence="2 3" key="1">
    <citation type="submission" date="2020-03" db="EMBL/GenBank/DDBJ databases">
        <title>Draft genome of Streptomyces sp. ventii, isolated from the Axial Seamount in the Pacific Ocean, and resequencing of the two type strains Streptomyces lonarensis strain NCL 716 and Streptomyces bohaiensis strain 11A07.</title>
        <authorList>
            <person name="Loughran R.M."/>
            <person name="Pfannmuller K.M."/>
            <person name="Wasson B.J."/>
            <person name="Deadmond M.C."/>
            <person name="Paddock B.E."/>
            <person name="Koyack M.J."/>
            <person name="Gallegos D.A."/>
            <person name="Mitchell E.A."/>
            <person name="Ushijima B."/>
            <person name="Saw J.H."/>
            <person name="Mcphail K.L."/>
            <person name="Videau P."/>
        </authorList>
    </citation>
    <scope>NUCLEOTIDE SEQUENCE [LARGE SCALE GENOMIC DNA]</scope>
    <source>
        <strain evidence="2 3">NCL716</strain>
    </source>
</reference>
<proteinExistence type="predicted"/>
<dbReference type="Proteomes" id="UP000578686">
    <property type="component" value="Unassembled WGS sequence"/>
</dbReference>
<accession>A0A7X6D3K1</accession>
<keyword evidence="3" id="KW-1185">Reference proteome</keyword>
<sequence>MRPMTDREIRSAFVNCSKGAAKRIPVPRDLDDRPWDDLDFLGWRDAGAPDRAYLVTRYEDRARAIVLRSAPPAAWQVRRSMCSVCLTAPSAGVSLMVAPRAGRAGQDGNSVGTYLCADLNCSLYIRGLKDAGPSARLPEVITVEERIARAVTNLESFLARVHR</sequence>
<gene>
    <name evidence="2" type="ORF">HCN56_18305</name>
</gene>
<organism evidence="2 3">
    <name type="scientific">Streptomyces lonarensis</name>
    <dbReference type="NCBI Taxonomy" id="700599"/>
    <lineage>
        <taxon>Bacteria</taxon>
        <taxon>Bacillati</taxon>
        <taxon>Actinomycetota</taxon>
        <taxon>Actinomycetes</taxon>
        <taxon>Kitasatosporales</taxon>
        <taxon>Streptomycetaceae</taxon>
        <taxon>Streptomyces</taxon>
    </lineage>
</organism>
<dbReference type="InterPro" id="IPR032330">
    <property type="entry name" value="EF-G-binding_C"/>
</dbReference>
<evidence type="ECO:0000313" key="2">
    <source>
        <dbReference type="EMBL" id="NJQ07482.1"/>
    </source>
</evidence>
<dbReference type="RefSeq" id="WP_167972516.1">
    <property type="nucleotide sequence ID" value="NZ_BHZG01000577.1"/>
</dbReference>
<evidence type="ECO:0000313" key="3">
    <source>
        <dbReference type="Proteomes" id="UP000578686"/>
    </source>
</evidence>
<dbReference type="AlphaFoldDB" id="A0A7X6D3K1"/>